<gene>
    <name evidence="2" type="ORF">APLA_LOCUS5581</name>
</gene>
<dbReference type="PANTHER" id="PTHR14240">
    <property type="entry name" value="RETINITIS PIGMENTOSA GTPASE REGULATOR-INTERACTING PROTEIN"/>
    <property type="match status" value="1"/>
</dbReference>
<dbReference type="OrthoDB" id="1470350at2759"/>
<evidence type="ECO:0000259" key="1">
    <source>
        <dbReference type="Pfam" id="PF18111"/>
    </source>
</evidence>
<evidence type="ECO:0000313" key="3">
    <source>
        <dbReference type="Proteomes" id="UP000494256"/>
    </source>
</evidence>
<dbReference type="AlphaFoldDB" id="A0A8S0ZH73"/>
<protein>
    <recommendedName>
        <fullName evidence="1">RPGRIP1 C-terminal domain-containing protein</fullName>
    </recommendedName>
</protein>
<dbReference type="Gene3D" id="2.60.40.150">
    <property type="entry name" value="C2 domain"/>
    <property type="match status" value="1"/>
</dbReference>
<proteinExistence type="predicted"/>
<dbReference type="InterPro" id="IPR041091">
    <property type="entry name" value="RPGRIP1_C"/>
</dbReference>
<dbReference type="Proteomes" id="UP000494256">
    <property type="component" value="Unassembled WGS sequence"/>
</dbReference>
<dbReference type="Pfam" id="PF18111">
    <property type="entry name" value="RPGR1_C"/>
    <property type="match status" value="1"/>
</dbReference>
<organism evidence="2 3">
    <name type="scientific">Arctia plantaginis</name>
    <name type="common">Wood tiger moth</name>
    <name type="synonym">Phalaena plantaginis</name>
    <dbReference type="NCBI Taxonomy" id="874455"/>
    <lineage>
        <taxon>Eukaryota</taxon>
        <taxon>Metazoa</taxon>
        <taxon>Ecdysozoa</taxon>
        <taxon>Arthropoda</taxon>
        <taxon>Hexapoda</taxon>
        <taxon>Insecta</taxon>
        <taxon>Pterygota</taxon>
        <taxon>Neoptera</taxon>
        <taxon>Endopterygota</taxon>
        <taxon>Lepidoptera</taxon>
        <taxon>Glossata</taxon>
        <taxon>Ditrysia</taxon>
        <taxon>Noctuoidea</taxon>
        <taxon>Erebidae</taxon>
        <taxon>Arctiinae</taxon>
        <taxon>Arctia</taxon>
    </lineage>
</organism>
<dbReference type="EMBL" id="CADEBD010000289">
    <property type="protein sequence ID" value="CAB3232243.1"/>
    <property type="molecule type" value="Genomic_DNA"/>
</dbReference>
<accession>A0A8S0ZH73</accession>
<comment type="caution">
    <text evidence="2">The sequence shown here is derived from an EMBL/GenBank/DDBJ whole genome shotgun (WGS) entry which is preliminary data.</text>
</comment>
<dbReference type="InterPro" id="IPR035892">
    <property type="entry name" value="C2_domain_sf"/>
</dbReference>
<dbReference type="InterPro" id="IPR031139">
    <property type="entry name" value="RPGRIP1_fam"/>
</dbReference>
<dbReference type="PANTHER" id="PTHR14240:SF5">
    <property type="entry name" value="RPGRIP1 C-TERMINAL DOMAIN-CONTAINING PROTEIN"/>
    <property type="match status" value="1"/>
</dbReference>
<evidence type="ECO:0000313" key="2">
    <source>
        <dbReference type="EMBL" id="CAB3232243.1"/>
    </source>
</evidence>
<name>A0A8S0ZH73_ARCPL</name>
<feature type="domain" description="RPGRIP1 C-terminal" evidence="1">
    <location>
        <begin position="38"/>
        <end position="100"/>
    </location>
</feature>
<sequence length="102" mass="11727">MGEVIPAGYVDIAKSVQHNGSVYIVESYRDKPEEEEVSIDITILWLALNEECEAMLNPRVQRVYVSYEFLGYSGADLETPVSLPKPKHYVDKCYFNFKKSKF</sequence>
<reference evidence="2 3" key="1">
    <citation type="submission" date="2020-04" db="EMBL/GenBank/DDBJ databases">
        <authorList>
            <person name="Wallbank WR R."/>
            <person name="Pardo Diaz C."/>
            <person name="Kozak K."/>
            <person name="Martin S."/>
            <person name="Jiggins C."/>
            <person name="Moest M."/>
            <person name="Warren A I."/>
            <person name="Byers J.R.P. K."/>
            <person name="Montejo-Kovacevich G."/>
            <person name="Yen C E."/>
        </authorList>
    </citation>
    <scope>NUCLEOTIDE SEQUENCE [LARGE SCALE GENOMIC DNA]</scope>
</reference>